<organism evidence="1 2">
    <name type="scientific">Hominisplanchenecus murintestinalis</name>
    <dbReference type="NCBI Taxonomy" id="2941517"/>
    <lineage>
        <taxon>Bacteria</taxon>
        <taxon>Bacillati</taxon>
        <taxon>Bacillota</taxon>
        <taxon>Clostridia</taxon>
        <taxon>Lachnospirales</taxon>
        <taxon>Lachnospiraceae</taxon>
        <taxon>Hominisplanchenecus</taxon>
    </lineage>
</organism>
<evidence type="ECO:0000313" key="2">
    <source>
        <dbReference type="Proteomes" id="UP000307720"/>
    </source>
</evidence>
<accession>A0AC61QYS0</accession>
<protein>
    <submittedName>
        <fullName evidence="1">Leucine-rich repeat domain-containing protein</fullName>
    </submittedName>
</protein>
<reference evidence="1" key="1">
    <citation type="submission" date="2019-04" db="EMBL/GenBank/DDBJ databases">
        <title>Microbes associate with the intestines of laboratory mice.</title>
        <authorList>
            <person name="Navarre W."/>
            <person name="Wong E."/>
            <person name="Huang K."/>
            <person name="Tropini C."/>
            <person name="Ng K."/>
            <person name="Yu B."/>
        </authorList>
    </citation>
    <scope>NUCLEOTIDE SEQUENCE</scope>
    <source>
        <strain evidence="1">NM72_1-8</strain>
    </source>
</reference>
<dbReference type="EMBL" id="SRZB01000020">
    <property type="protein sequence ID" value="TGX98223.1"/>
    <property type="molecule type" value="Genomic_DNA"/>
</dbReference>
<name>A0AC61QYS0_9FIRM</name>
<proteinExistence type="predicted"/>
<gene>
    <name evidence="1" type="ORF">E5357_09685</name>
</gene>
<comment type="caution">
    <text evidence="1">The sequence shown here is derived from an EMBL/GenBank/DDBJ whole genome shotgun (WGS) entry which is preliminary data.</text>
</comment>
<evidence type="ECO:0000313" key="1">
    <source>
        <dbReference type="EMBL" id="TGX98223.1"/>
    </source>
</evidence>
<keyword evidence="2" id="KW-1185">Reference proteome</keyword>
<sequence>MEIRKREMKFITTLFVAMAFFMLCETGDVKAKDAYHERYDGWVYSEFYSEQHGGKVVQITGSYEEKSGNIIIPETINGYPVTEMANGSDSYSWGNIETITLPKSLIEIESSVFSGCTDLRSVEMPNSVTKIGYGAFEGVYGSDKCRNTE</sequence>
<dbReference type="Proteomes" id="UP000307720">
    <property type="component" value="Unassembled WGS sequence"/>
</dbReference>